<accession>A0A6B2JVR7</accession>
<dbReference type="NCBIfam" id="TIGR01620">
    <property type="entry name" value="hyp_HI0043"/>
    <property type="match status" value="1"/>
</dbReference>
<reference evidence="9 10" key="1">
    <citation type="submission" date="2020-02" db="EMBL/GenBank/DDBJ databases">
        <title>Pseudoroseicyclus tamarix, sp. nov., isolated from offshore sediment of a Tamarix chinensis forest.</title>
        <authorList>
            <person name="Gai Y."/>
        </authorList>
    </citation>
    <scope>NUCLEOTIDE SEQUENCE [LARGE SCALE GENOMIC DNA]</scope>
    <source>
        <strain evidence="9 10">CLL3-39</strain>
    </source>
</reference>
<evidence type="ECO:0000313" key="10">
    <source>
        <dbReference type="Proteomes" id="UP000474757"/>
    </source>
</evidence>
<dbReference type="EMBL" id="JAAGAB010000003">
    <property type="protein sequence ID" value="NDV01995.1"/>
    <property type="molecule type" value="Genomic_DNA"/>
</dbReference>
<dbReference type="InterPro" id="IPR006507">
    <property type="entry name" value="UPF0283"/>
</dbReference>
<name>A0A6B2JVR7_9RHOB</name>
<evidence type="ECO:0000256" key="2">
    <source>
        <dbReference type="ARBA" id="ARBA00008255"/>
    </source>
</evidence>
<organism evidence="9 10">
    <name type="scientific">Pseudoroseicyclus tamaricis</name>
    <dbReference type="NCBI Taxonomy" id="2705421"/>
    <lineage>
        <taxon>Bacteria</taxon>
        <taxon>Pseudomonadati</taxon>
        <taxon>Pseudomonadota</taxon>
        <taxon>Alphaproteobacteria</taxon>
        <taxon>Rhodobacterales</taxon>
        <taxon>Paracoccaceae</taxon>
        <taxon>Pseudoroseicyclus</taxon>
    </lineage>
</organism>
<evidence type="ECO:0000256" key="7">
    <source>
        <dbReference type="ARBA" id="ARBA00023136"/>
    </source>
</evidence>
<keyword evidence="10" id="KW-1185">Reference proteome</keyword>
<evidence type="ECO:0000256" key="4">
    <source>
        <dbReference type="ARBA" id="ARBA00022519"/>
    </source>
</evidence>
<dbReference type="GO" id="GO:0005886">
    <property type="term" value="C:plasma membrane"/>
    <property type="evidence" value="ECO:0007669"/>
    <property type="project" value="UniProtKB-SubCell"/>
</dbReference>
<evidence type="ECO:0000256" key="8">
    <source>
        <dbReference type="SAM" id="Phobius"/>
    </source>
</evidence>
<protein>
    <submittedName>
        <fullName evidence="9">TIGR01620 family protein</fullName>
    </submittedName>
</protein>
<feature type="transmembrane region" description="Helical" evidence="8">
    <location>
        <begin position="79"/>
        <end position="103"/>
    </location>
</feature>
<feature type="transmembrane region" description="Helical" evidence="8">
    <location>
        <begin position="52"/>
        <end position="73"/>
    </location>
</feature>
<keyword evidence="3" id="KW-1003">Cell membrane</keyword>
<evidence type="ECO:0000256" key="3">
    <source>
        <dbReference type="ARBA" id="ARBA00022475"/>
    </source>
</evidence>
<evidence type="ECO:0000256" key="1">
    <source>
        <dbReference type="ARBA" id="ARBA00004429"/>
    </source>
</evidence>
<evidence type="ECO:0000256" key="5">
    <source>
        <dbReference type="ARBA" id="ARBA00022692"/>
    </source>
</evidence>
<evidence type="ECO:0000313" key="9">
    <source>
        <dbReference type="EMBL" id="NDV01995.1"/>
    </source>
</evidence>
<dbReference type="Proteomes" id="UP000474757">
    <property type="component" value="Unassembled WGS sequence"/>
</dbReference>
<dbReference type="RefSeq" id="WP_163894542.1">
    <property type="nucleotide sequence ID" value="NZ_JAAFYS010000003.1"/>
</dbReference>
<keyword evidence="4" id="KW-0997">Cell inner membrane</keyword>
<keyword evidence="7 8" id="KW-0472">Membrane</keyword>
<evidence type="ECO:0000256" key="6">
    <source>
        <dbReference type="ARBA" id="ARBA00022989"/>
    </source>
</evidence>
<dbReference type="AlphaFoldDB" id="A0A6B2JVR7"/>
<comment type="similarity">
    <text evidence="2">Belongs to the UPF0283 family.</text>
</comment>
<dbReference type="Pfam" id="PF05128">
    <property type="entry name" value="DUF697"/>
    <property type="match status" value="1"/>
</dbReference>
<comment type="caution">
    <text evidence="9">The sequence shown here is derived from an EMBL/GenBank/DDBJ whole genome shotgun (WGS) entry which is preliminary data.</text>
</comment>
<dbReference type="PANTHER" id="PTHR39342">
    <property type="entry name" value="UPF0283 MEMBRANE PROTEIN YCJF"/>
    <property type="match status" value="1"/>
</dbReference>
<keyword evidence="6 8" id="KW-1133">Transmembrane helix</keyword>
<dbReference type="PANTHER" id="PTHR39342:SF1">
    <property type="entry name" value="UPF0283 MEMBRANE PROTEIN YCJF"/>
    <property type="match status" value="1"/>
</dbReference>
<comment type="subcellular location">
    <subcellularLocation>
        <location evidence="1">Cell inner membrane</location>
        <topology evidence="1">Multi-pass membrane protein</topology>
    </subcellularLocation>
</comment>
<gene>
    <name evidence="9" type="ORF">GZA08_13565</name>
</gene>
<dbReference type="InterPro" id="IPR021147">
    <property type="entry name" value="DUF697"/>
</dbReference>
<sequence length="333" mass="35231">MSRGPVYIDLDEEAEAARPETAPPVPESLPQGAAMQRAAALAARRPSPLRRLFLSFLGALLVFALSVAAWRWVEGLVLAYPLLGLIATVLVTGTVLFLVLLAIKELAAFARLGRLEELQAAAASAASLAEARTVVKSLERLYQGRADVAWGLDRLKEREDDIMDGPALMAMAERALLEPLDNAARREIEVSARTVATATALVPLALADVVTALAANMRMIRRIGEIYGGRAGTLGAWRLVRAVMTHLVATGAVAVGDDLIHSVAGGSILTRVSRRFGEGIVNGALTARVGVAAMEICRPLPFVALRKPSVTNLVTRGLTGLFGVGKEPAPPAE</sequence>
<keyword evidence="5 8" id="KW-0812">Transmembrane</keyword>
<proteinExistence type="inferred from homology"/>